<keyword evidence="5" id="KW-1185">Reference proteome</keyword>
<dbReference type="InterPro" id="IPR044149">
    <property type="entry name" value="Nitrilases_CHs"/>
</dbReference>
<proteinExistence type="inferred from homology"/>
<evidence type="ECO:0000256" key="1">
    <source>
        <dbReference type="ARBA" id="ARBA00008129"/>
    </source>
</evidence>
<dbReference type="GO" id="GO:0000257">
    <property type="term" value="F:nitrilase activity"/>
    <property type="evidence" value="ECO:0007669"/>
    <property type="project" value="UniProtKB-ARBA"/>
</dbReference>
<evidence type="ECO:0000256" key="2">
    <source>
        <dbReference type="SAM" id="MobiDB-lite"/>
    </source>
</evidence>
<evidence type="ECO:0000259" key="3">
    <source>
        <dbReference type="PROSITE" id="PS50263"/>
    </source>
</evidence>
<feature type="region of interest" description="Disordered" evidence="2">
    <location>
        <begin position="305"/>
        <end position="328"/>
    </location>
</feature>
<dbReference type="PANTHER" id="PTHR46044">
    <property type="entry name" value="NITRILASE"/>
    <property type="match status" value="1"/>
</dbReference>
<dbReference type="CDD" id="cd07564">
    <property type="entry name" value="nitrilases_CHs"/>
    <property type="match status" value="1"/>
</dbReference>
<dbReference type="Proteomes" id="UP000501128">
    <property type="component" value="Chromosome"/>
</dbReference>
<dbReference type="PANTHER" id="PTHR46044:SF1">
    <property type="entry name" value="CN HYDROLASE DOMAIN-CONTAINING PROTEIN"/>
    <property type="match status" value="1"/>
</dbReference>
<dbReference type="PROSITE" id="PS00921">
    <property type="entry name" value="NITRIL_CHT_2"/>
    <property type="match status" value="1"/>
</dbReference>
<reference evidence="4 5" key="1">
    <citation type="submission" date="2020-04" db="EMBL/GenBank/DDBJ databases">
        <title>Genome sequencing of novel species.</title>
        <authorList>
            <person name="Heo J."/>
            <person name="Kim S.-J."/>
            <person name="Kim J.-S."/>
            <person name="Hong S.-B."/>
            <person name="Kwon S.-W."/>
        </authorList>
    </citation>
    <scope>NUCLEOTIDE SEQUENCE [LARGE SCALE GENOMIC DNA]</scope>
    <source>
        <strain evidence="4 5">CJU-R4</strain>
    </source>
</reference>
<evidence type="ECO:0000313" key="4">
    <source>
        <dbReference type="EMBL" id="QJD80147.1"/>
    </source>
</evidence>
<feature type="domain" description="CN hydrolase" evidence="3">
    <location>
        <begin position="7"/>
        <end position="273"/>
    </location>
</feature>
<gene>
    <name evidence="4" type="ORF">HH216_18315</name>
</gene>
<dbReference type="InterPro" id="IPR003010">
    <property type="entry name" value="C-N_Hydrolase"/>
</dbReference>
<dbReference type="InterPro" id="IPR023919">
    <property type="entry name" value="Nitrilase"/>
</dbReference>
<dbReference type="Pfam" id="PF00795">
    <property type="entry name" value="CN_hydrolase"/>
    <property type="match status" value="1"/>
</dbReference>
<protein>
    <submittedName>
        <fullName evidence="4">Nit6803 family nitriliase</fullName>
    </submittedName>
</protein>
<dbReference type="AlphaFoldDB" id="A0A7L5DVZ2"/>
<dbReference type="PROSITE" id="PS50263">
    <property type="entry name" value="CN_HYDROLASE"/>
    <property type="match status" value="1"/>
</dbReference>
<dbReference type="SUPFAM" id="SSF56317">
    <property type="entry name" value="Carbon-nitrogen hydrolase"/>
    <property type="match status" value="1"/>
</dbReference>
<evidence type="ECO:0000313" key="5">
    <source>
        <dbReference type="Proteomes" id="UP000501128"/>
    </source>
</evidence>
<organism evidence="4 5">
    <name type="scientific">Spirosoma rhododendri</name>
    <dbReference type="NCBI Taxonomy" id="2728024"/>
    <lineage>
        <taxon>Bacteria</taxon>
        <taxon>Pseudomonadati</taxon>
        <taxon>Bacteroidota</taxon>
        <taxon>Cytophagia</taxon>
        <taxon>Cytophagales</taxon>
        <taxon>Cytophagaceae</taxon>
        <taxon>Spirosoma</taxon>
    </lineage>
</organism>
<comment type="similarity">
    <text evidence="1">Belongs to the carbon-nitrogen hydrolase superfamily. Nitrilase family.</text>
</comment>
<sequence length="328" mass="35504">MATKKVIKAAAAQIKPVLGDGIGTIEKVCDTIRMAAAQGTDIIVFPETFVPNYPYFSFITPPVAAGKEHLKLYAESVVVPGPLTDLVASAARECSMVVVLGVNERDGGTLYNTQLVFDTTGELVLKRRKITPTYHERMIWGQGDGSGLHAVDTTIARVGALACWEHYNPLARYALMADGEEIHCGQFPGSMVGQIFADQMEVTIRHHALEAGCFVINACGWLDDEQITSITPDPALQKALRGGCMTAIISPEGVHLCPPITEGEGIAYAELDMALIWKRKRMMDSVGHYARPELLSVNLNQAAHQPVHTHGGRPDVTTPAYALRGTID</sequence>
<dbReference type="EMBL" id="CP051677">
    <property type="protein sequence ID" value="QJD80147.1"/>
    <property type="molecule type" value="Genomic_DNA"/>
</dbReference>
<accession>A0A7L5DVZ2</accession>
<dbReference type="InterPro" id="IPR000132">
    <property type="entry name" value="Nitrilase/CN_hydratase_CS"/>
</dbReference>
<dbReference type="Gene3D" id="3.60.110.10">
    <property type="entry name" value="Carbon-nitrogen hydrolase"/>
    <property type="match status" value="1"/>
</dbReference>
<name>A0A7L5DVZ2_9BACT</name>
<dbReference type="NCBIfam" id="TIGR04048">
    <property type="entry name" value="nitrile_sll0784"/>
    <property type="match status" value="1"/>
</dbReference>
<dbReference type="KEGG" id="srho:HH216_18315"/>
<dbReference type="InterPro" id="IPR036526">
    <property type="entry name" value="C-N_Hydrolase_sf"/>
</dbReference>
<dbReference type="RefSeq" id="WP_169552106.1">
    <property type="nucleotide sequence ID" value="NZ_CP051677.1"/>
</dbReference>